<accession>X1QQ27</accession>
<dbReference type="AlphaFoldDB" id="X1QQ27"/>
<dbReference type="PROSITE" id="PS51186">
    <property type="entry name" value="GNAT"/>
    <property type="match status" value="1"/>
</dbReference>
<dbReference type="Pfam" id="PF00583">
    <property type="entry name" value="Acetyltransf_1"/>
    <property type="match status" value="1"/>
</dbReference>
<dbReference type="Gene3D" id="3.40.630.30">
    <property type="match status" value="1"/>
</dbReference>
<dbReference type="EMBL" id="BARW01002326">
    <property type="protein sequence ID" value="GAI70358.1"/>
    <property type="molecule type" value="Genomic_DNA"/>
</dbReference>
<comment type="caution">
    <text evidence="2">The sequence shown here is derived from an EMBL/GenBank/DDBJ whole genome shotgun (WGS) entry which is preliminary data.</text>
</comment>
<dbReference type="CDD" id="cd04301">
    <property type="entry name" value="NAT_SF"/>
    <property type="match status" value="1"/>
</dbReference>
<sequence length="202" mass="23589">MEELLKRNEKLPGVLSFKEAADKFAELWCKENSLKPNLFRKERIYKLEKVSKDTIGTKKFSVASKTHQTIVLKWTEEMLKEALADTTEEDIERMTNNLKNEFEENKSKMFLLFDNNEPVSMVREAGRTPNGNFINLVYTPPSLRRKGYATECVAKLSKQLLEEGNKYCFLFTDLSNPTSNNIYQKIGYRPVIDENHYKFLIK</sequence>
<organism evidence="2">
    <name type="scientific">marine sediment metagenome</name>
    <dbReference type="NCBI Taxonomy" id="412755"/>
    <lineage>
        <taxon>unclassified sequences</taxon>
        <taxon>metagenomes</taxon>
        <taxon>ecological metagenomes</taxon>
    </lineage>
</organism>
<gene>
    <name evidence="2" type="ORF">S12H4_06568</name>
</gene>
<protein>
    <recommendedName>
        <fullName evidence="1">N-acetyltransferase domain-containing protein</fullName>
    </recommendedName>
</protein>
<dbReference type="GO" id="GO:0016747">
    <property type="term" value="F:acyltransferase activity, transferring groups other than amino-acyl groups"/>
    <property type="evidence" value="ECO:0007669"/>
    <property type="project" value="InterPro"/>
</dbReference>
<feature type="domain" description="N-acetyltransferase" evidence="1">
    <location>
        <begin position="69"/>
        <end position="202"/>
    </location>
</feature>
<proteinExistence type="predicted"/>
<reference evidence="2" key="1">
    <citation type="journal article" date="2014" name="Front. Microbiol.">
        <title>High frequency of phylogenetically diverse reductive dehalogenase-homologous genes in deep subseafloor sedimentary metagenomes.</title>
        <authorList>
            <person name="Kawai M."/>
            <person name="Futagami T."/>
            <person name="Toyoda A."/>
            <person name="Takaki Y."/>
            <person name="Nishi S."/>
            <person name="Hori S."/>
            <person name="Arai W."/>
            <person name="Tsubouchi T."/>
            <person name="Morono Y."/>
            <person name="Uchiyama I."/>
            <person name="Ito T."/>
            <person name="Fujiyama A."/>
            <person name="Inagaki F."/>
            <person name="Takami H."/>
        </authorList>
    </citation>
    <scope>NUCLEOTIDE SEQUENCE</scope>
    <source>
        <strain evidence="2">Expedition CK06-06</strain>
    </source>
</reference>
<dbReference type="SUPFAM" id="SSF55729">
    <property type="entry name" value="Acyl-CoA N-acyltransferases (Nat)"/>
    <property type="match status" value="1"/>
</dbReference>
<name>X1QQ27_9ZZZZ</name>
<dbReference type="InterPro" id="IPR016181">
    <property type="entry name" value="Acyl_CoA_acyltransferase"/>
</dbReference>
<evidence type="ECO:0000313" key="2">
    <source>
        <dbReference type="EMBL" id="GAI70358.1"/>
    </source>
</evidence>
<dbReference type="InterPro" id="IPR000182">
    <property type="entry name" value="GNAT_dom"/>
</dbReference>
<evidence type="ECO:0000259" key="1">
    <source>
        <dbReference type="PROSITE" id="PS51186"/>
    </source>
</evidence>